<dbReference type="EMBL" id="JBHTAH010000005">
    <property type="protein sequence ID" value="MFC7069457.1"/>
    <property type="molecule type" value="Genomic_DNA"/>
</dbReference>
<keyword evidence="2" id="KW-0472">Membrane</keyword>
<accession>A0ABD5W8C4</accession>
<dbReference type="AlphaFoldDB" id="A0ABD5W8C4"/>
<gene>
    <name evidence="3" type="ORF">ACFQL9_07380</name>
</gene>
<name>A0ABD5W8C4_9EURY</name>
<feature type="transmembrane region" description="Helical" evidence="2">
    <location>
        <begin position="75"/>
        <end position="97"/>
    </location>
</feature>
<feature type="compositionally biased region" description="Low complexity" evidence="1">
    <location>
        <begin position="16"/>
        <end position="39"/>
    </location>
</feature>
<reference evidence="3 4" key="1">
    <citation type="journal article" date="2019" name="Int. J. Syst. Evol. Microbiol.">
        <title>The Global Catalogue of Microorganisms (GCM) 10K type strain sequencing project: providing services to taxonomists for standard genome sequencing and annotation.</title>
        <authorList>
            <consortium name="The Broad Institute Genomics Platform"/>
            <consortium name="The Broad Institute Genome Sequencing Center for Infectious Disease"/>
            <person name="Wu L."/>
            <person name="Ma J."/>
        </authorList>
    </citation>
    <scope>NUCLEOTIDE SEQUENCE [LARGE SCALE GENOMIC DNA]</scope>
    <source>
        <strain evidence="3 4">DT31</strain>
    </source>
</reference>
<feature type="transmembrane region" description="Helical" evidence="2">
    <location>
        <begin position="103"/>
        <end position="126"/>
    </location>
</feature>
<keyword evidence="4" id="KW-1185">Reference proteome</keyword>
<evidence type="ECO:0000256" key="2">
    <source>
        <dbReference type="SAM" id="Phobius"/>
    </source>
</evidence>
<evidence type="ECO:0000313" key="4">
    <source>
        <dbReference type="Proteomes" id="UP001596461"/>
    </source>
</evidence>
<dbReference type="Proteomes" id="UP001596461">
    <property type="component" value="Unassembled WGS sequence"/>
</dbReference>
<keyword evidence="2" id="KW-0812">Transmembrane</keyword>
<proteinExistence type="predicted"/>
<dbReference type="RefSeq" id="WP_390210267.1">
    <property type="nucleotide sequence ID" value="NZ_JBHTAH010000005.1"/>
</dbReference>
<protein>
    <submittedName>
        <fullName evidence="3">Uncharacterized protein</fullName>
    </submittedName>
</protein>
<organism evidence="3 4">
    <name type="scientific">Halobaculum lipolyticum</name>
    <dbReference type="NCBI Taxonomy" id="3032001"/>
    <lineage>
        <taxon>Archaea</taxon>
        <taxon>Methanobacteriati</taxon>
        <taxon>Methanobacteriota</taxon>
        <taxon>Stenosarchaea group</taxon>
        <taxon>Halobacteria</taxon>
        <taxon>Halobacteriales</taxon>
        <taxon>Haloferacaceae</taxon>
        <taxon>Halobaculum</taxon>
    </lineage>
</organism>
<comment type="caution">
    <text evidence="3">The sequence shown here is derived from an EMBL/GenBank/DDBJ whole genome shotgun (WGS) entry which is preliminary data.</text>
</comment>
<evidence type="ECO:0000256" key="1">
    <source>
        <dbReference type="SAM" id="MobiDB-lite"/>
    </source>
</evidence>
<keyword evidence="2" id="KW-1133">Transmembrane helix</keyword>
<sequence>MPSHDDNEPAETTAFADEQTTTADEQTTTADEQATAADESTADDHHLTAADVERITRRVVREELDQADRSRDTSLWTVLAGVVVGFVVIVPLSALVLSSLLDVGIPVESVAVLGLLAFLALVAYGWRFPPFR</sequence>
<feature type="region of interest" description="Disordered" evidence="1">
    <location>
        <begin position="1"/>
        <end position="47"/>
    </location>
</feature>
<evidence type="ECO:0000313" key="3">
    <source>
        <dbReference type="EMBL" id="MFC7069457.1"/>
    </source>
</evidence>